<keyword evidence="1" id="KW-1133">Transmembrane helix</keyword>
<proteinExistence type="predicted"/>
<name>A0A2K8NXK3_9MOLU</name>
<dbReference type="EMBL" id="CP024964">
    <property type="protein sequence ID" value="ATZ18276.1"/>
    <property type="molecule type" value="Genomic_DNA"/>
</dbReference>
<keyword evidence="1" id="KW-0472">Membrane</keyword>
<dbReference type="KEGG" id="eml:EMELA_v1c07890"/>
<evidence type="ECO:0008006" key="4">
    <source>
        <dbReference type="Google" id="ProtNLM"/>
    </source>
</evidence>
<gene>
    <name evidence="2" type="ORF">EMELA_v1c07890</name>
</gene>
<evidence type="ECO:0000313" key="2">
    <source>
        <dbReference type="EMBL" id="ATZ18276.1"/>
    </source>
</evidence>
<dbReference type="STRING" id="1408435.GCA_000685885_01041"/>
<evidence type="ECO:0000313" key="3">
    <source>
        <dbReference type="Proteomes" id="UP000231896"/>
    </source>
</evidence>
<dbReference type="OrthoDB" id="391966at2"/>
<sequence>MNLFSALSSKPTALLAVCIVLVIISILGLIGTLVTLILYKKIVEYTYESSKYLTFVDASPLIKKIIIVYRVSLQNRDNKNLEATFLILLRNYYNIFAERFVKLTTETAEMFNQNSYRPKPTLKNYMKAKRICDDAFSLLTDNTETIKNIETILEMQNVARDWYINVIEKTNNVLSLIKTTNDTANVVWSPNALNATYVNNLRLLIESASMDIKRAKYNQAISGLKEAYEIIAKLIRIIDDSEKIIYLVDQQLENKLKEIESSILQNLTSNELEKLNKTSQFNSLYCLYTNMVTSIKRNIYSLNIERAYEISENLLLQIKSFETNMKYEMLIKEFINNSEKKITNSFSALWNEIVSIKDVMNLNEAFGSVNNINSIKSKILSVEQIVKEHQKRYNNLLVEFENSKTSVQKLNYTKQGGILTDLLSKIFVSFEKLRVIRSELTTEEDILNEIESRNMSLKKILAIMEVMIAKNATVSVLKTFQEEINNGFKKLTWSEKQLKADPKIFFNRQNYNAMIDYLDSEIINFAMLRNDMASTIYLAKLAEMSLSYLNRFGGIKLIDEKISVSLARLKEENYETCLKDNVAILNHLNSQNIAVS</sequence>
<reference evidence="2 3" key="1">
    <citation type="submission" date="2017-11" db="EMBL/GenBank/DDBJ databases">
        <title>Genome sequence of Entomoplasma melaleucae M1 (ATCC 49191).</title>
        <authorList>
            <person name="Lo W.-S."/>
            <person name="Gasparich G.E."/>
            <person name="Kuo C.-H."/>
        </authorList>
    </citation>
    <scope>NUCLEOTIDE SEQUENCE [LARGE SCALE GENOMIC DNA]</scope>
    <source>
        <strain evidence="2 3">M1</strain>
    </source>
</reference>
<feature type="transmembrane region" description="Helical" evidence="1">
    <location>
        <begin position="12"/>
        <end position="39"/>
    </location>
</feature>
<dbReference type="AlphaFoldDB" id="A0A2K8NXK3"/>
<protein>
    <recommendedName>
        <fullName evidence="4">Septation ring formation regulator</fullName>
    </recommendedName>
</protein>
<dbReference type="RefSeq" id="WP_028124370.1">
    <property type="nucleotide sequence ID" value="NZ_CP024964.1"/>
</dbReference>
<keyword evidence="3" id="KW-1185">Reference proteome</keyword>
<dbReference type="Proteomes" id="UP000231896">
    <property type="component" value="Chromosome"/>
</dbReference>
<organism evidence="2 3">
    <name type="scientific">Mesoplasma melaleucae</name>
    <dbReference type="NCBI Taxonomy" id="81459"/>
    <lineage>
        <taxon>Bacteria</taxon>
        <taxon>Bacillati</taxon>
        <taxon>Mycoplasmatota</taxon>
        <taxon>Mollicutes</taxon>
        <taxon>Entomoplasmatales</taxon>
        <taxon>Entomoplasmataceae</taxon>
        <taxon>Mesoplasma</taxon>
    </lineage>
</organism>
<keyword evidence="1" id="KW-0812">Transmembrane</keyword>
<evidence type="ECO:0000256" key="1">
    <source>
        <dbReference type="SAM" id="Phobius"/>
    </source>
</evidence>
<accession>A0A2K8NXK3</accession>